<keyword evidence="1" id="KW-1133">Transmembrane helix</keyword>
<sequence>MKITVFVLIVLSLIVVFSIVLSVLRWQKSQRERKQKMLATLLNRSNRLLDIFQTVSGRYLPGSVKKVLVEYAFSITTQLVKDHYDARAELNHAGLVEVFDNLKLGEKGEVKMRIASQEELTSTQNTLQYLSRMLKKLAENRVIDNGSAKYHMGLLRYTHSLAYCDVLVNQAAQDLDLDKKSRALEKYRTALVALERVSSGGYAQKEIAHLKVMIDDVEKKLFQPTK</sequence>
<evidence type="ECO:0000313" key="2">
    <source>
        <dbReference type="EMBL" id="MBJ7536689.1"/>
    </source>
</evidence>
<dbReference type="EMBL" id="JAEMNX010000002">
    <property type="protein sequence ID" value="MBJ7536689.1"/>
    <property type="molecule type" value="Genomic_DNA"/>
</dbReference>
<evidence type="ECO:0000256" key="1">
    <source>
        <dbReference type="SAM" id="Phobius"/>
    </source>
</evidence>
<feature type="transmembrane region" description="Helical" evidence="1">
    <location>
        <begin position="6"/>
        <end position="26"/>
    </location>
</feature>
<accession>A0A934JSW6</accession>
<proteinExistence type="predicted"/>
<dbReference type="AlphaFoldDB" id="A0A934JSW6"/>
<dbReference type="RefSeq" id="WP_199466865.1">
    <property type="nucleotide sequence ID" value="NZ_JAEMNX010000002.1"/>
</dbReference>
<organism evidence="2 3">
    <name type="scientific">Marinomonas transparens</name>
    <dbReference type="NCBI Taxonomy" id="2795388"/>
    <lineage>
        <taxon>Bacteria</taxon>
        <taxon>Pseudomonadati</taxon>
        <taxon>Pseudomonadota</taxon>
        <taxon>Gammaproteobacteria</taxon>
        <taxon>Oceanospirillales</taxon>
        <taxon>Oceanospirillaceae</taxon>
        <taxon>Marinomonas</taxon>
    </lineage>
</organism>
<comment type="caution">
    <text evidence="2">The sequence shown here is derived from an EMBL/GenBank/DDBJ whole genome shotgun (WGS) entry which is preliminary data.</text>
</comment>
<evidence type="ECO:0000313" key="3">
    <source>
        <dbReference type="Proteomes" id="UP000628710"/>
    </source>
</evidence>
<dbReference type="Proteomes" id="UP000628710">
    <property type="component" value="Unassembled WGS sequence"/>
</dbReference>
<keyword evidence="3" id="KW-1185">Reference proteome</keyword>
<reference evidence="2" key="1">
    <citation type="submission" date="2020-12" db="EMBL/GenBank/DDBJ databases">
        <title>Marinomonas arctica sp. nov., a psychrotolerant bacterium isolated from the Arctic.</title>
        <authorList>
            <person name="Zhang Y."/>
        </authorList>
    </citation>
    <scope>NUCLEOTIDE SEQUENCE</scope>
    <source>
        <strain evidence="2">C1424</strain>
    </source>
</reference>
<gene>
    <name evidence="2" type="ORF">I8J31_03250</name>
</gene>
<protein>
    <submittedName>
        <fullName evidence="2">Uncharacterized protein</fullName>
    </submittedName>
</protein>
<keyword evidence="1" id="KW-0472">Membrane</keyword>
<keyword evidence="1" id="KW-0812">Transmembrane</keyword>
<name>A0A934JSW6_9GAMM</name>